<dbReference type="InterPro" id="IPR000254">
    <property type="entry name" value="CBD"/>
</dbReference>
<evidence type="ECO:0000313" key="11">
    <source>
        <dbReference type="EMBL" id="KAK8096544.1"/>
    </source>
</evidence>
<gene>
    <name evidence="11" type="ORF">PG999_012488</name>
</gene>
<dbReference type="SUPFAM" id="SSF110296">
    <property type="entry name" value="Oligoxyloglucan reducing end-specific cellobiohydrolase"/>
    <property type="match status" value="2"/>
</dbReference>
<dbReference type="PANTHER" id="PTHR43739:SF2">
    <property type="entry name" value="OLIGOXYLOGLUCAN-REDUCING END-SPECIFIC XYLOGLUCANASE-RELATED"/>
    <property type="match status" value="1"/>
</dbReference>
<evidence type="ECO:0000256" key="8">
    <source>
        <dbReference type="SAM" id="MobiDB-lite"/>
    </source>
</evidence>
<keyword evidence="2 11" id="KW-0378">Hydrolase</keyword>
<dbReference type="SUPFAM" id="SSF57180">
    <property type="entry name" value="Cellulose-binding domain"/>
    <property type="match status" value="1"/>
</dbReference>
<feature type="region of interest" description="Disordered" evidence="8">
    <location>
        <begin position="747"/>
        <end position="819"/>
    </location>
</feature>
<dbReference type="Proteomes" id="UP001392437">
    <property type="component" value="Unassembled WGS sequence"/>
</dbReference>
<keyword evidence="6" id="KW-0624">Polysaccharide degradation</keyword>
<organism evidence="11 12">
    <name type="scientific">Apiospora kogelbergensis</name>
    <dbReference type="NCBI Taxonomy" id="1337665"/>
    <lineage>
        <taxon>Eukaryota</taxon>
        <taxon>Fungi</taxon>
        <taxon>Dikarya</taxon>
        <taxon>Ascomycota</taxon>
        <taxon>Pezizomycotina</taxon>
        <taxon>Sordariomycetes</taxon>
        <taxon>Xylariomycetidae</taxon>
        <taxon>Amphisphaeriales</taxon>
        <taxon>Apiosporaceae</taxon>
        <taxon>Apiospora</taxon>
    </lineage>
</organism>
<evidence type="ECO:0000256" key="9">
    <source>
        <dbReference type="SAM" id="SignalP"/>
    </source>
</evidence>
<dbReference type="GO" id="GO:0016798">
    <property type="term" value="F:hydrolase activity, acting on glycosyl bonds"/>
    <property type="evidence" value="ECO:0007669"/>
    <property type="project" value="UniProtKB-KW"/>
</dbReference>
<evidence type="ECO:0000256" key="4">
    <source>
        <dbReference type="ARBA" id="ARBA00023277"/>
    </source>
</evidence>
<evidence type="ECO:0000313" key="12">
    <source>
        <dbReference type="Proteomes" id="UP001392437"/>
    </source>
</evidence>
<proteinExistence type="inferred from homology"/>
<dbReference type="PANTHER" id="PTHR43739">
    <property type="entry name" value="XYLOGLUCANASE (EUROFUNG)"/>
    <property type="match status" value="1"/>
</dbReference>
<dbReference type="GO" id="GO:0010411">
    <property type="term" value="P:xyloglucan metabolic process"/>
    <property type="evidence" value="ECO:0007669"/>
    <property type="project" value="TreeGrafter"/>
</dbReference>
<reference evidence="11 12" key="1">
    <citation type="submission" date="2023-01" db="EMBL/GenBank/DDBJ databases">
        <title>Analysis of 21 Apiospora genomes using comparative genomics revels a genus with tremendous synthesis potential of carbohydrate active enzymes and secondary metabolites.</title>
        <authorList>
            <person name="Sorensen T."/>
        </authorList>
    </citation>
    <scope>NUCLEOTIDE SEQUENCE [LARGE SCALE GENOMIC DNA]</scope>
    <source>
        <strain evidence="11 12">CBS 117206</strain>
    </source>
</reference>
<feature type="compositionally biased region" description="Low complexity" evidence="8">
    <location>
        <begin position="771"/>
        <end position="797"/>
    </location>
</feature>
<name>A0AAW0Q9W8_9PEZI</name>
<dbReference type="AlphaFoldDB" id="A0AAW0Q9W8"/>
<comment type="caution">
    <text evidence="11">The sequence shown here is derived from an EMBL/GenBank/DDBJ whole genome shotgun (WGS) entry which is preliminary data.</text>
</comment>
<evidence type="ECO:0000256" key="2">
    <source>
        <dbReference type="ARBA" id="ARBA00022801"/>
    </source>
</evidence>
<keyword evidence="1 9" id="KW-0732">Signal</keyword>
<dbReference type="FunFam" id="2.130.10.10:FF:000534">
    <property type="entry name" value="Xyloglucanase Xgh74A"/>
    <property type="match status" value="1"/>
</dbReference>
<keyword evidence="4" id="KW-0119">Carbohydrate metabolism</keyword>
<evidence type="ECO:0000256" key="7">
    <source>
        <dbReference type="ARBA" id="ARBA00037986"/>
    </source>
</evidence>
<evidence type="ECO:0000259" key="10">
    <source>
        <dbReference type="PROSITE" id="PS51164"/>
    </source>
</evidence>
<dbReference type="Gene3D" id="2.130.10.10">
    <property type="entry name" value="YVTN repeat-like/Quinoprotein amine dehydrogenase"/>
    <property type="match status" value="2"/>
</dbReference>
<comment type="similarity">
    <text evidence="7">Belongs to the glycosyl hydrolase 74 family.</text>
</comment>
<dbReference type="SMART" id="SM00236">
    <property type="entry name" value="fCBD"/>
    <property type="match status" value="1"/>
</dbReference>
<dbReference type="PROSITE" id="PS51164">
    <property type="entry name" value="CBM1_2"/>
    <property type="match status" value="1"/>
</dbReference>
<evidence type="ECO:0000256" key="6">
    <source>
        <dbReference type="ARBA" id="ARBA00023326"/>
    </source>
</evidence>
<accession>A0AAW0Q9W8</accession>
<keyword evidence="3" id="KW-0136">Cellulose degradation</keyword>
<sequence>MKQLFASNPLLLLAVAAAGTVQAAASQWQNVRLGGGGGFVPGIVFHPKTAGVAYARTDIGGLYRLNAADDSWTAVTDTITDHAGWHNWGIDAVALDPADDQKVYAAFGLYTNSWDPTNGQIGRSADRGATWKFADLPFKVGGNMPGRGTGERLAVDPANPDILYFGARSGKGLWKSADGGASFAKVDSFKAVGTYAPQPGDSTGLNSDIQGLTFVTFDSTSAALNGATSRIFVGTADNSTASLYVSEDAGATWSALKGQPGKFFPHKGKLSPQEKALYISYADGTGPYDGTNGAVYRYDIAAGTFKDITPVPAGDSLNFGFGGLALDAQKPGTIVVASLNSWWPDAQIFRSTNSGATWTKLWEWAAYPEMTLRYKQNVSKAPWIGPGFLDNDTKDLGWMIEALEIDPHDSDHWLYGTGLTLYGGHDLTKWDTASEKITIESLADGIEETSVQDVASAPGGSELLAATGDVGGFTFADAKSLGSAPQKNWMDPKWATNVGVDYAGKAVKNVVRIGNSAGTKQIAVSSDGGATWAEHPGADTNANGGTVALSADGKVTVWSAASGSVLRSQDQGAFARVASLASGAVVASDKQDGSFFYGGSGASFFVSKDAGSSFAAGGKLGSAKAVRDIAAHPTKAGDVWVSTDVGVFHSTDFGATFTATSNSVTNTFQVALGVGSGSSWNVYAFGHGAAGARLYGSGDGGKTWTDIQGDVQGFGSIDSSKVAGSGNVAGLVYVGTNGRGVFRATVSLGGGGSPSPDPSPTTTSTPPPPATTSAPVTTTLVTSTTSKPAATTTTAASGPKQTQFGQCGGQGSTPVECEPPYTCQKQNDWYYQCL</sequence>
<dbReference type="EMBL" id="JAQQWP010000010">
    <property type="protein sequence ID" value="KAK8096544.1"/>
    <property type="molecule type" value="Genomic_DNA"/>
</dbReference>
<feature type="chain" id="PRO_5043732337" evidence="9">
    <location>
        <begin position="26"/>
        <end position="834"/>
    </location>
</feature>
<feature type="compositionally biased region" description="Pro residues" evidence="8">
    <location>
        <begin position="755"/>
        <end position="770"/>
    </location>
</feature>
<feature type="domain" description="CBM1" evidence="10">
    <location>
        <begin position="799"/>
        <end position="834"/>
    </location>
</feature>
<keyword evidence="12" id="KW-1185">Reference proteome</keyword>
<dbReference type="InterPro" id="IPR052025">
    <property type="entry name" value="Xyloglucanase_GH74"/>
</dbReference>
<evidence type="ECO:0000256" key="5">
    <source>
        <dbReference type="ARBA" id="ARBA00023295"/>
    </source>
</evidence>
<dbReference type="Pfam" id="PF00734">
    <property type="entry name" value="CBM_1"/>
    <property type="match status" value="1"/>
</dbReference>
<dbReference type="GO" id="GO:0030245">
    <property type="term" value="P:cellulose catabolic process"/>
    <property type="evidence" value="ECO:0007669"/>
    <property type="project" value="UniProtKB-KW"/>
</dbReference>
<evidence type="ECO:0000256" key="1">
    <source>
        <dbReference type="ARBA" id="ARBA00022729"/>
    </source>
</evidence>
<dbReference type="InterPro" id="IPR035971">
    <property type="entry name" value="CBD_sf"/>
</dbReference>
<keyword evidence="5" id="KW-0326">Glycosidase</keyword>
<dbReference type="GO" id="GO:0005576">
    <property type="term" value="C:extracellular region"/>
    <property type="evidence" value="ECO:0007669"/>
    <property type="project" value="InterPro"/>
</dbReference>
<feature type="signal peptide" evidence="9">
    <location>
        <begin position="1"/>
        <end position="25"/>
    </location>
</feature>
<dbReference type="InterPro" id="IPR015943">
    <property type="entry name" value="WD40/YVTN_repeat-like_dom_sf"/>
</dbReference>
<dbReference type="GO" id="GO:0030248">
    <property type="term" value="F:cellulose binding"/>
    <property type="evidence" value="ECO:0007669"/>
    <property type="project" value="InterPro"/>
</dbReference>
<protein>
    <submittedName>
        <fullName evidence="11">Glycoside hydrolase family 74 protein</fullName>
    </submittedName>
</protein>
<evidence type="ECO:0000256" key="3">
    <source>
        <dbReference type="ARBA" id="ARBA00023001"/>
    </source>
</evidence>